<comment type="caution">
    <text evidence="1">The sequence shown here is derived from an EMBL/GenBank/DDBJ whole genome shotgun (WGS) entry which is preliminary data.</text>
</comment>
<dbReference type="Proteomes" id="UP000730739">
    <property type="component" value="Unassembled WGS sequence"/>
</dbReference>
<gene>
    <name evidence="1" type="ORF">J2Z31_005114</name>
</gene>
<evidence type="ECO:0000313" key="1">
    <source>
        <dbReference type="EMBL" id="MBP2238577.1"/>
    </source>
</evidence>
<proteinExistence type="predicted"/>
<evidence type="ECO:0000313" key="2">
    <source>
        <dbReference type="Proteomes" id="UP000730739"/>
    </source>
</evidence>
<organism evidence="1 2">
    <name type="scientific">Sinorhizobium kostiense</name>
    <dbReference type="NCBI Taxonomy" id="76747"/>
    <lineage>
        <taxon>Bacteria</taxon>
        <taxon>Pseudomonadati</taxon>
        <taxon>Pseudomonadota</taxon>
        <taxon>Alphaproteobacteria</taxon>
        <taxon>Hyphomicrobiales</taxon>
        <taxon>Rhizobiaceae</taxon>
        <taxon>Sinorhizobium/Ensifer group</taxon>
        <taxon>Sinorhizobium</taxon>
    </lineage>
</organism>
<name>A0ABS4R9R1_9HYPH</name>
<keyword evidence="2" id="KW-1185">Reference proteome</keyword>
<protein>
    <submittedName>
        <fullName evidence="1">Uncharacterized protein</fullName>
    </submittedName>
</protein>
<sequence length="40" mass="4436">MQRFESATATFGRLIKRATLQVVPLPLVNPCVYFSAPISL</sequence>
<accession>A0ABS4R9R1</accession>
<reference evidence="1 2" key="1">
    <citation type="submission" date="2021-03" db="EMBL/GenBank/DDBJ databases">
        <title>Genomic Encyclopedia of Type Strains, Phase IV (KMG-IV): sequencing the most valuable type-strain genomes for metagenomic binning, comparative biology and taxonomic classification.</title>
        <authorList>
            <person name="Goeker M."/>
        </authorList>
    </citation>
    <scope>NUCLEOTIDE SEQUENCE [LARGE SCALE GENOMIC DNA]</scope>
    <source>
        <strain evidence="1 2">DSM 13372</strain>
    </source>
</reference>
<dbReference type="EMBL" id="JAGILA010000008">
    <property type="protein sequence ID" value="MBP2238577.1"/>
    <property type="molecule type" value="Genomic_DNA"/>
</dbReference>